<proteinExistence type="predicted"/>
<comment type="caution">
    <text evidence="2">The sequence shown here is derived from an EMBL/GenBank/DDBJ whole genome shotgun (WGS) entry which is preliminary data.</text>
</comment>
<dbReference type="OrthoDB" id="8101410at2"/>
<dbReference type="AlphaFoldDB" id="A0A5D4GR35"/>
<dbReference type="Proteomes" id="UP000323258">
    <property type="component" value="Unassembled WGS sequence"/>
</dbReference>
<keyword evidence="1" id="KW-0472">Membrane</keyword>
<dbReference type="RefSeq" id="WP_148916040.1">
    <property type="nucleotide sequence ID" value="NZ_VSZS01000066.1"/>
</dbReference>
<gene>
    <name evidence="2" type="ORF">FY036_17445</name>
</gene>
<evidence type="ECO:0000313" key="3">
    <source>
        <dbReference type="Proteomes" id="UP000323258"/>
    </source>
</evidence>
<name>A0A5D4GR35_9HYPH</name>
<evidence type="ECO:0000256" key="1">
    <source>
        <dbReference type="SAM" id="Phobius"/>
    </source>
</evidence>
<sequence length="167" mass="17517">MTKKPESKPAAGGAEKPQAKRSKLKLALFALVPLVLAGAGYGGWTFYATAAHHAVGDHAGKPDPIAVSAVPTEIAAESSFTHSHGLARIIEHRCGRIRIDQLKALSQEEARADGMLAALSWEAAARRTAALNDMTCPRFLSEIRSANAKAAAVLEARASADKKSGGH</sequence>
<organism evidence="2 3">
    <name type="scientific">Neoaquamicrobium microcysteis</name>
    <dbReference type="NCBI Taxonomy" id="2682781"/>
    <lineage>
        <taxon>Bacteria</taxon>
        <taxon>Pseudomonadati</taxon>
        <taxon>Pseudomonadota</taxon>
        <taxon>Alphaproteobacteria</taxon>
        <taxon>Hyphomicrobiales</taxon>
        <taxon>Phyllobacteriaceae</taxon>
        <taxon>Neoaquamicrobium</taxon>
    </lineage>
</organism>
<keyword evidence="1" id="KW-1133">Transmembrane helix</keyword>
<evidence type="ECO:0000313" key="2">
    <source>
        <dbReference type="EMBL" id="TYR30502.1"/>
    </source>
</evidence>
<keyword evidence="1" id="KW-0812">Transmembrane</keyword>
<reference evidence="2 3" key="2">
    <citation type="submission" date="2019-09" db="EMBL/GenBank/DDBJ databases">
        <title>Mesorhizobium sp. MaA-C15 isolated from Microcystis aeruginosa.</title>
        <authorList>
            <person name="Jeong S.E."/>
            <person name="Jin H.M."/>
            <person name="Jeon C.O."/>
        </authorList>
    </citation>
    <scope>NUCLEOTIDE SEQUENCE [LARGE SCALE GENOMIC DNA]</scope>
    <source>
        <strain evidence="2 3">MaA-C15</strain>
    </source>
</reference>
<reference evidence="2 3" key="1">
    <citation type="submission" date="2019-08" db="EMBL/GenBank/DDBJ databases">
        <authorList>
            <person name="Seo Y.L."/>
        </authorList>
    </citation>
    <scope>NUCLEOTIDE SEQUENCE [LARGE SCALE GENOMIC DNA]</scope>
    <source>
        <strain evidence="2 3">MaA-C15</strain>
    </source>
</reference>
<dbReference type="EMBL" id="VSZS01000066">
    <property type="protein sequence ID" value="TYR30502.1"/>
    <property type="molecule type" value="Genomic_DNA"/>
</dbReference>
<protein>
    <submittedName>
        <fullName evidence="2">Uncharacterized protein</fullName>
    </submittedName>
</protein>
<accession>A0A5D4GR35</accession>
<feature type="transmembrane region" description="Helical" evidence="1">
    <location>
        <begin position="26"/>
        <end position="47"/>
    </location>
</feature>
<keyword evidence="3" id="KW-1185">Reference proteome</keyword>